<dbReference type="InterPro" id="IPR012506">
    <property type="entry name" value="TMEM86B-like"/>
</dbReference>
<keyword evidence="5 6" id="KW-0472">Membrane</keyword>
<evidence type="ECO:0000256" key="2">
    <source>
        <dbReference type="ARBA" id="ARBA00007375"/>
    </source>
</evidence>
<protein>
    <submittedName>
        <fullName evidence="7">Lysoplasmalogenase</fullName>
    </submittedName>
</protein>
<keyword evidence="8" id="KW-1185">Reference proteome</keyword>
<keyword evidence="4 6" id="KW-1133">Transmembrane helix</keyword>
<reference evidence="7 8" key="1">
    <citation type="submission" date="2023-08" db="EMBL/GenBank/DDBJ databases">
        <authorList>
            <person name="Girao M."/>
            <person name="Carvalho M.F."/>
        </authorList>
    </citation>
    <scope>NUCLEOTIDE SEQUENCE [LARGE SCALE GENOMIC DNA]</scope>
    <source>
        <strain evidence="7 8">CC-R104</strain>
    </source>
</reference>
<feature type="transmembrane region" description="Helical" evidence="6">
    <location>
        <begin position="118"/>
        <end position="134"/>
    </location>
</feature>
<dbReference type="EMBL" id="JAUZMZ010000064">
    <property type="protein sequence ID" value="MEE2033003.1"/>
    <property type="molecule type" value="Genomic_DNA"/>
</dbReference>
<dbReference type="PANTHER" id="PTHR31885">
    <property type="entry name" value="GH04784P"/>
    <property type="match status" value="1"/>
</dbReference>
<feature type="transmembrane region" description="Helical" evidence="6">
    <location>
        <begin position="198"/>
        <end position="219"/>
    </location>
</feature>
<dbReference type="Pfam" id="PF07947">
    <property type="entry name" value="YhhN"/>
    <property type="match status" value="1"/>
</dbReference>
<evidence type="ECO:0000256" key="1">
    <source>
        <dbReference type="ARBA" id="ARBA00004141"/>
    </source>
</evidence>
<proteinExistence type="inferred from homology"/>
<evidence type="ECO:0000256" key="3">
    <source>
        <dbReference type="ARBA" id="ARBA00022692"/>
    </source>
</evidence>
<name>A0ABU7JSK1_9NOCA</name>
<feature type="transmembrane region" description="Helical" evidence="6">
    <location>
        <begin position="87"/>
        <end position="106"/>
    </location>
</feature>
<organism evidence="7 8">
    <name type="scientific">Rhodococcus chondri</name>
    <dbReference type="NCBI Taxonomy" id="3065941"/>
    <lineage>
        <taxon>Bacteria</taxon>
        <taxon>Bacillati</taxon>
        <taxon>Actinomycetota</taxon>
        <taxon>Actinomycetes</taxon>
        <taxon>Mycobacteriales</taxon>
        <taxon>Nocardiaceae</taxon>
        <taxon>Rhodococcus</taxon>
    </lineage>
</organism>
<evidence type="ECO:0000256" key="4">
    <source>
        <dbReference type="ARBA" id="ARBA00022989"/>
    </source>
</evidence>
<feature type="transmembrane region" description="Helical" evidence="6">
    <location>
        <begin position="140"/>
        <end position="159"/>
    </location>
</feature>
<comment type="subcellular location">
    <subcellularLocation>
        <location evidence="1">Membrane</location>
        <topology evidence="1">Multi-pass membrane protein</topology>
    </subcellularLocation>
</comment>
<dbReference type="PANTHER" id="PTHR31885:SF6">
    <property type="entry name" value="GH04784P"/>
    <property type="match status" value="1"/>
</dbReference>
<feature type="transmembrane region" description="Helical" evidence="6">
    <location>
        <begin position="166"/>
        <end position="186"/>
    </location>
</feature>
<sequence length="233" mass="24367">MRRGVAARAAFTVFGVIAAVHLLAQLVAADSLVGEVSQWLLMPALALGLLASTTSPRPRLVRLTLLALLFSWLGDAAPDLFTGDTAFLVLVGFFLCAQLTYIVAFLPYRHHSVRQTRRWVLAVAGAAVVALVVACTPGAGVLVVPVAIYGLCLAAMAVLATGVDRAAAVGAVLFVISDALIALRAFVEGFALPASGFWVMSTYIAAQALLVLGVLTAVARPPVMRHRGSVPPR</sequence>
<accession>A0ABU7JSK1</accession>
<evidence type="ECO:0000256" key="5">
    <source>
        <dbReference type="ARBA" id="ARBA00023136"/>
    </source>
</evidence>
<keyword evidence="3 6" id="KW-0812">Transmembrane</keyword>
<comment type="similarity">
    <text evidence="2">Belongs to the TMEM86 family.</text>
</comment>
<evidence type="ECO:0000256" key="6">
    <source>
        <dbReference type="SAM" id="Phobius"/>
    </source>
</evidence>
<gene>
    <name evidence="7" type="ORF">Q8814_12915</name>
</gene>
<dbReference type="Proteomes" id="UP001331936">
    <property type="component" value="Unassembled WGS sequence"/>
</dbReference>
<evidence type="ECO:0000313" key="8">
    <source>
        <dbReference type="Proteomes" id="UP001331936"/>
    </source>
</evidence>
<dbReference type="RefSeq" id="WP_330152423.1">
    <property type="nucleotide sequence ID" value="NZ_JAUZMZ010000064.1"/>
</dbReference>
<comment type="caution">
    <text evidence="7">The sequence shown here is derived from an EMBL/GenBank/DDBJ whole genome shotgun (WGS) entry which is preliminary data.</text>
</comment>
<evidence type="ECO:0000313" key="7">
    <source>
        <dbReference type="EMBL" id="MEE2033003.1"/>
    </source>
</evidence>